<comment type="caution">
    <text evidence="1">The sequence shown here is derived from an EMBL/GenBank/DDBJ whole genome shotgun (WGS) entry which is preliminary data.</text>
</comment>
<gene>
    <name evidence="1" type="ORF">AMORRO_LOCUS14833</name>
</gene>
<protein>
    <submittedName>
        <fullName evidence="1">5820_t:CDS:1</fullName>
    </submittedName>
</protein>
<accession>A0A9N9ILY0</accession>
<evidence type="ECO:0000313" key="2">
    <source>
        <dbReference type="Proteomes" id="UP000789342"/>
    </source>
</evidence>
<dbReference type="AlphaFoldDB" id="A0A9N9ILY0"/>
<dbReference type="EMBL" id="CAJVPV010031456">
    <property type="protein sequence ID" value="CAG8742867.1"/>
    <property type="molecule type" value="Genomic_DNA"/>
</dbReference>
<dbReference type="OrthoDB" id="2393851at2759"/>
<proteinExistence type="predicted"/>
<reference evidence="1" key="1">
    <citation type="submission" date="2021-06" db="EMBL/GenBank/DDBJ databases">
        <authorList>
            <person name="Kallberg Y."/>
            <person name="Tangrot J."/>
            <person name="Rosling A."/>
        </authorList>
    </citation>
    <scope>NUCLEOTIDE SEQUENCE</scope>
    <source>
        <strain evidence="1">CL551</strain>
    </source>
</reference>
<evidence type="ECO:0000313" key="1">
    <source>
        <dbReference type="EMBL" id="CAG8742867.1"/>
    </source>
</evidence>
<name>A0A9N9ILY0_9GLOM</name>
<keyword evidence="2" id="KW-1185">Reference proteome</keyword>
<dbReference type="Proteomes" id="UP000789342">
    <property type="component" value="Unassembled WGS sequence"/>
</dbReference>
<organism evidence="1 2">
    <name type="scientific">Acaulospora morrowiae</name>
    <dbReference type="NCBI Taxonomy" id="94023"/>
    <lineage>
        <taxon>Eukaryota</taxon>
        <taxon>Fungi</taxon>
        <taxon>Fungi incertae sedis</taxon>
        <taxon>Mucoromycota</taxon>
        <taxon>Glomeromycotina</taxon>
        <taxon>Glomeromycetes</taxon>
        <taxon>Diversisporales</taxon>
        <taxon>Acaulosporaceae</taxon>
        <taxon>Acaulospora</taxon>
    </lineage>
</organism>
<feature type="non-terminal residue" evidence="1">
    <location>
        <position position="104"/>
    </location>
</feature>
<sequence length="104" mass="12090">MKVITREELLVDSCDYDGTRFHFLPIDVDESTEYGTGDYVLRLHGILTDGRKLRIDVCGIKPFFDILIKEANVDEMISEVESESYEMIRAKPINFFCEDTKEFI</sequence>